<organism evidence="2 3">
    <name type="scientific">Roseisalinus antarcticus</name>
    <dbReference type="NCBI Taxonomy" id="254357"/>
    <lineage>
        <taxon>Bacteria</taxon>
        <taxon>Pseudomonadati</taxon>
        <taxon>Pseudomonadota</taxon>
        <taxon>Alphaproteobacteria</taxon>
        <taxon>Rhodobacterales</taxon>
        <taxon>Roseobacteraceae</taxon>
        <taxon>Roseisalinus</taxon>
    </lineage>
</organism>
<evidence type="ECO:0000256" key="1">
    <source>
        <dbReference type="SAM" id="Phobius"/>
    </source>
</evidence>
<name>A0A1Y5T5C3_9RHOB</name>
<accession>A0A1Y5T5C3</accession>
<keyword evidence="3" id="KW-1185">Reference proteome</keyword>
<keyword evidence="1" id="KW-0472">Membrane</keyword>
<sequence length="87" mass="9431">MPRDVYRSRVNAPALIPSAAFFGANLFIGLSMVACWLSLDPADFVAQFSNFLFSIMPLFLPMAAGLILSALLDWNVAPARRNSGIAL</sequence>
<dbReference type="Proteomes" id="UP000193900">
    <property type="component" value="Unassembled WGS sequence"/>
</dbReference>
<dbReference type="RefSeq" id="WP_085879381.1">
    <property type="nucleotide sequence ID" value="NZ_FWFZ01000012.1"/>
</dbReference>
<evidence type="ECO:0000313" key="2">
    <source>
        <dbReference type="EMBL" id="SLN56230.1"/>
    </source>
</evidence>
<evidence type="ECO:0000313" key="3">
    <source>
        <dbReference type="Proteomes" id="UP000193900"/>
    </source>
</evidence>
<dbReference type="OrthoDB" id="7839936at2"/>
<protein>
    <submittedName>
        <fullName evidence="2">Uncharacterized protein</fullName>
    </submittedName>
</protein>
<reference evidence="2 3" key="1">
    <citation type="submission" date="2017-03" db="EMBL/GenBank/DDBJ databases">
        <authorList>
            <person name="Afonso C.L."/>
            <person name="Miller P.J."/>
            <person name="Scott M.A."/>
            <person name="Spackman E."/>
            <person name="Goraichik I."/>
            <person name="Dimitrov K.M."/>
            <person name="Suarez D.L."/>
            <person name="Swayne D.E."/>
        </authorList>
    </citation>
    <scope>NUCLEOTIDE SEQUENCE [LARGE SCALE GENOMIC DNA]</scope>
    <source>
        <strain evidence="2 3">CECT 7023</strain>
    </source>
</reference>
<keyword evidence="1" id="KW-1133">Transmembrane helix</keyword>
<gene>
    <name evidence="2" type="ORF">ROA7023_02539</name>
</gene>
<dbReference type="EMBL" id="FWFZ01000012">
    <property type="protein sequence ID" value="SLN56230.1"/>
    <property type="molecule type" value="Genomic_DNA"/>
</dbReference>
<dbReference type="PROSITE" id="PS51257">
    <property type="entry name" value="PROKAR_LIPOPROTEIN"/>
    <property type="match status" value="1"/>
</dbReference>
<proteinExistence type="predicted"/>
<keyword evidence="1" id="KW-0812">Transmembrane</keyword>
<feature type="transmembrane region" description="Helical" evidence="1">
    <location>
        <begin position="12"/>
        <end position="39"/>
    </location>
</feature>
<feature type="transmembrane region" description="Helical" evidence="1">
    <location>
        <begin position="51"/>
        <end position="72"/>
    </location>
</feature>
<dbReference type="AlphaFoldDB" id="A0A1Y5T5C3"/>